<comment type="similarity">
    <text evidence="1 7">Belongs to the NOB1 family.</text>
</comment>
<reference evidence="12 13" key="1">
    <citation type="submission" date="2018-03" db="EMBL/GenBank/DDBJ databases">
        <authorList>
            <person name="Guldener U."/>
        </authorList>
    </citation>
    <scope>NUCLEOTIDE SEQUENCE [LARGE SCALE GENOMIC DNA]</scope>
    <source>
        <strain evidence="12 13">DAOM196992</strain>
    </source>
</reference>
<dbReference type="CDD" id="cd09876">
    <property type="entry name" value="PIN_Nob1-like"/>
    <property type="match status" value="1"/>
</dbReference>
<feature type="binding site" evidence="8">
    <location>
        <position position="431"/>
    </location>
    <ligand>
        <name>Zn(2+)</name>
        <dbReference type="ChEBI" id="CHEBI:29105"/>
    </ligand>
</feature>
<name>A0A5C3EUJ7_9BASI</name>
<protein>
    <recommendedName>
        <fullName evidence="7">20S-pre-rRNA D-site endonuclease NOB1</fullName>
    </recommendedName>
</protein>
<evidence type="ECO:0000256" key="2">
    <source>
        <dbReference type="ARBA" id="ARBA00022722"/>
    </source>
</evidence>
<dbReference type="GO" id="GO:0005730">
    <property type="term" value="C:nucleolus"/>
    <property type="evidence" value="ECO:0007669"/>
    <property type="project" value="UniProtKB-SubCell"/>
</dbReference>
<dbReference type="GO" id="GO:0004521">
    <property type="term" value="F:RNA endonuclease activity"/>
    <property type="evidence" value="ECO:0007669"/>
    <property type="project" value="UniProtKB-UniRule"/>
</dbReference>
<dbReference type="SUPFAM" id="SSF144206">
    <property type="entry name" value="NOB1 zinc finger-like"/>
    <property type="match status" value="1"/>
</dbReference>
<evidence type="ECO:0000259" key="11">
    <source>
        <dbReference type="Pfam" id="PF17146"/>
    </source>
</evidence>
<feature type="compositionally biased region" description="Basic residues" evidence="9">
    <location>
        <begin position="168"/>
        <end position="180"/>
    </location>
</feature>
<dbReference type="Gene3D" id="6.20.210.10">
    <property type="entry name" value="Nin one binding (NOB1), Zn-ribbon-like"/>
    <property type="match status" value="1"/>
</dbReference>
<feature type="compositionally biased region" description="Polar residues" evidence="9">
    <location>
        <begin position="232"/>
        <end position="248"/>
    </location>
</feature>
<feature type="domain" description="Ribonuclease PIN" evidence="11">
    <location>
        <begin position="37"/>
        <end position="125"/>
    </location>
</feature>
<feature type="compositionally biased region" description="Acidic residues" evidence="9">
    <location>
        <begin position="267"/>
        <end position="285"/>
    </location>
</feature>
<dbReference type="InterPro" id="IPR017117">
    <property type="entry name" value="Nob1_euk"/>
</dbReference>
<accession>A0A5C3EUJ7</accession>
<dbReference type="GO" id="GO:0005737">
    <property type="term" value="C:cytoplasm"/>
    <property type="evidence" value="ECO:0007669"/>
    <property type="project" value="UniProtKB-ARBA"/>
</dbReference>
<dbReference type="InterPro" id="IPR039907">
    <property type="entry name" value="NOB1"/>
</dbReference>
<keyword evidence="13" id="KW-1185">Reference proteome</keyword>
<evidence type="ECO:0000256" key="4">
    <source>
        <dbReference type="ARBA" id="ARBA00022801"/>
    </source>
</evidence>
<dbReference type="GO" id="GO:0030490">
    <property type="term" value="P:maturation of SSU-rRNA"/>
    <property type="evidence" value="ECO:0007669"/>
    <property type="project" value="TreeGrafter"/>
</dbReference>
<dbReference type="FunFam" id="3.40.50.1010:FF:000020">
    <property type="entry name" value="20S-pre-rRNA D-site endonuclease NOB1"/>
    <property type="match status" value="1"/>
</dbReference>
<feature type="compositionally biased region" description="Low complexity" evidence="9">
    <location>
        <begin position="330"/>
        <end position="341"/>
    </location>
</feature>
<evidence type="ECO:0000256" key="3">
    <source>
        <dbReference type="ARBA" id="ARBA00022723"/>
    </source>
</evidence>
<dbReference type="Pfam" id="PF08772">
    <property type="entry name" value="Zn_ribbon_NOB1"/>
    <property type="match status" value="1"/>
</dbReference>
<feature type="compositionally biased region" description="Basic and acidic residues" evidence="9">
    <location>
        <begin position="580"/>
        <end position="589"/>
    </location>
</feature>
<dbReference type="Pfam" id="PF17146">
    <property type="entry name" value="PIN_6"/>
    <property type="match status" value="1"/>
</dbReference>
<dbReference type="Proteomes" id="UP000323386">
    <property type="component" value="Unassembled WGS sequence"/>
</dbReference>
<evidence type="ECO:0000259" key="10">
    <source>
        <dbReference type="Pfam" id="PF08772"/>
    </source>
</evidence>
<evidence type="ECO:0000256" key="8">
    <source>
        <dbReference type="PIRSR" id="PIRSR037125-1"/>
    </source>
</evidence>
<feature type="compositionally biased region" description="Low complexity" evidence="9">
    <location>
        <begin position="8"/>
        <end position="24"/>
    </location>
</feature>
<evidence type="ECO:0000256" key="7">
    <source>
        <dbReference type="PIRNR" id="PIRNR037125"/>
    </source>
</evidence>
<gene>
    <name evidence="12" type="ORF">PSFLO_01011</name>
</gene>
<feature type="compositionally biased region" description="Acidic residues" evidence="9">
    <location>
        <begin position="194"/>
        <end position="205"/>
    </location>
</feature>
<proteinExistence type="inferred from homology"/>
<feature type="binding site" evidence="8">
    <location>
        <position position="446"/>
    </location>
    <ligand>
        <name>Zn(2+)</name>
        <dbReference type="ChEBI" id="CHEBI:29105"/>
    </ligand>
</feature>
<feature type="binding site" evidence="8">
    <location>
        <position position="443"/>
    </location>
    <ligand>
        <name>Zn(2+)</name>
        <dbReference type="ChEBI" id="CHEBI:29105"/>
    </ligand>
</feature>
<evidence type="ECO:0000256" key="9">
    <source>
        <dbReference type="SAM" id="MobiDB-lite"/>
    </source>
</evidence>
<keyword evidence="4" id="KW-0378">Hydrolase</keyword>
<feature type="binding site" evidence="8">
    <location>
        <position position="428"/>
    </location>
    <ligand>
        <name>Zn(2+)</name>
        <dbReference type="ChEBI" id="CHEBI:29105"/>
    </ligand>
</feature>
<feature type="region of interest" description="Disordered" evidence="9">
    <location>
        <begin position="150"/>
        <end position="291"/>
    </location>
</feature>
<keyword evidence="12" id="KW-0647">Proteasome</keyword>
<comment type="subcellular location">
    <subcellularLocation>
        <location evidence="7">Nucleus</location>
        <location evidence="7">Nucleolus</location>
    </subcellularLocation>
</comment>
<keyword evidence="5 7" id="KW-0862">Zinc</keyword>
<dbReference type="AlphaFoldDB" id="A0A5C3EUJ7"/>
<dbReference type="GO" id="GO:0030688">
    <property type="term" value="C:preribosome, small subunit precursor"/>
    <property type="evidence" value="ECO:0007669"/>
    <property type="project" value="TreeGrafter"/>
</dbReference>
<keyword evidence="2" id="KW-0540">Nuclease</keyword>
<feature type="region of interest" description="Disordered" evidence="9">
    <location>
        <begin position="568"/>
        <end position="589"/>
    </location>
</feature>
<dbReference type="GO" id="GO:0000502">
    <property type="term" value="C:proteasome complex"/>
    <property type="evidence" value="ECO:0007669"/>
    <property type="project" value="UniProtKB-KW"/>
</dbReference>
<dbReference type="GO" id="GO:0016787">
    <property type="term" value="F:hydrolase activity"/>
    <property type="evidence" value="ECO:0007669"/>
    <property type="project" value="UniProtKB-KW"/>
</dbReference>
<keyword evidence="6 7" id="KW-0539">Nucleus</keyword>
<dbReference type="InterPro" id="IPR014881">
    <property type="entry name" value="NOB1_Zn-bd"/>
</dbReference>
<dbReference type="OrthoDB" id="446759at2759"/>
<dbReference type="EMBL" id="OOIP01000002">
    <property type="protein sequence ID" value="SPO35540.1"/>
    <property type="molecule type" value="Genomic_DNA"/>
</dbReference>
<keyword evidence="3 7" id="KW-0479">Metal-binding</keyword>
<dbReference type="PANTHER" id="PTHR12814:SF2">
    <property type="entry name" value="RNA-BINDING PROTEIN NOB1"/>
    <property type="match status" value="1"/>
</dbReference>
<feature type="region of interest" description="Disordered" evidence="9">
    <location>
        <begin position="306"/>
        <end position="379"/>
    </location>
</feature>
<evidence type="ECO:0000313" key="13">
    <source>
        <dbReference type="Proteomes" id="UP000323386"/>
    </source>
</evidence>
<sequence>MAAAADNAPGPSDPARAPSSSSSTPTPPPPRPRIDTLILDAGALISQTPLANLATHYIMPPAVLAELKDVSARNYLASLQMRNDFDLELVQPSSESMAAVTDFARRTGDLAVLSKQDLEVLALTWMKENDKFGGWRIRKEVGGKTGQQMYDLGLTSEKPPQLADGEGKKKKKKGSKKPKQAKLAQEAAAKGDEGQADDDQFEETPEAPVEAVESSKDADAELAQQLDAKATLEQNSTQAASQQPTESSPGDGRSAQADAHIDTAPANEEEVEVVEDEFDEDDGEGEWITPTNIQYHKNVSLGLITHETKPPAPVDPSALADGDEGAGPSQAELDAQAQAEADAAEGWETVSRPHKESSARSKSRSHHLPFGAGRAAGAKSKAKQPQHLAVACMTGDFAIQNVLLQIGLALVGINGQQISQVKSYVLRCHACMKVCKDMEKKWCPSCGNATLMRVTASVDTRDAGKGGDGLKVHLKPNFEYRKRGTVYSMPLPKPGSASGGKTSGSNLILREDQVEWQRAVALEESRKRKEERRRQRALEQGKDSLSMRYEEAWDAGEMFLYGDSAPKTGGLPAIGMGRKNPNEARRARK</sequence>
<comment type="function">
    <text evidence="7">Required for the synthesis of 40S ribosome subunits. Has a role in processing 20S pre-rRNA into the mature 18S rRNA, where it is required for cleavage at the 3' end of the mature 18S rRNA (D-site). Accompanies the 20S pre-rRNA from the nucleus to the cytoplasm.</text>
</comment>
<evidence type="ECO:0000256" key="1">
    <source>
        <dbReference type="ARBA" id="ARBA00005858"/>
    </source>
</evidence>
<dbReference type="PIRSF" id="PIRSF037125">
    <property type="entry name" value="D-site_20S_pre-rRNA_nuclease"/>
    <property type="match status" value="1"/>
</dbReference>
<dbReference type="Gene3D" id="3.40.50.1010">
    <property type="entry name" value="5'-nuclease"/>
    <property type="match status" value="1"/>
</dbReference>
<organism evidence="12 13">
    <name type="scientific">Pseudozyma flocculosa</name>
    <dbReference type="NCBI Taxonomy" id="84751"/>
    <lineage>
        <taxon>Eukaryota</taxon>
        <taxon>Fungi</taxon>
        <taxon>Dikarya</taxon>
        <taxon>Basidiomycota</taxon>
        <taxon>Ustilaginomycotina</taxon>
        <taxon>Ustilaginomycetes</taxon>
        <taxon>Ustilaginales</taxon>
        <taxon>Ustilaginaceae</taxon>
        <taxon>Pseudozyma</taxon>
    </lineage>
</organism>
<dbReference type="PANTHER" id="PTHR12814">
    <property type="entry name" value="RNA-BINDING PROTEIN NOB1"/>
    <property type="match status" value="1"/>
</dbReference>
<evidence type="ECO:0000313" key="12">
    <source>
        <dbReference type="EMBL" id="SPO35540.1"/>
    </source>
</evidence>
<dbReference type="GO" id="GO:0046872">
    <property type="term" value="F:metal ion binding"/>
    <property type="evidence" value="ECO:0007669"/>
    <property type="project" value="UniProtKB-UniRule"/>
</dbReference>
<feature type="region of interest" description="Disordered" evidence="9">
    <location>
        <begin position="1"/>
        <end position="33"/>
    </location>
</feature>
<evidence type="ECO:0000256" key="6">
    <source>
        <dbReference type="ARBA" id="ARBA00023242"/>
    </source>
</evidence>
<feature type="domain" description="Nin one binding (NOB1) Zn-ribbon-like" evidence="10">
    <location>
        <begin position="418"/>
        <end position="495"/>
    </location>
</feature>
<dbReference type="InterPro" id="IPR033411">
    <property type="entry name" value="Ribonuclease_PIN"/>
</dbReference>
<evidence type="ECO:0000256" key="5">
    <source>
        <dbReference type="ARBA" id="ARBA00022833"/>
    </source>
</evidence>
<dbReference type="InterPro" id="IPR036283">
    <property type="entry name" value="NOB1_Zf-like_sf"/>
</dbReference>